<protein>
    <recommendedName>
        <fullName evidence="4">TPX2 central domain-containing protein</fullName>
    </recommendedName>
</protein>
<feature type="compositionally biased region" description="Polar residues" evidence="1">
    <location>
        <begin position="227"/>
        <end position="239"/>
    </location>
</feature>
<proteinExistence type="predicted"/>
<evidence type="ECO:0000256" key="1">
    <source>
        <dbReference type="SAM" id="MobiDB-lite"/>
    </source>
</evidence>
<reference evidence="2 3" key="1">
    <citation type="journal article" date="2022" name="Nat. Ecol. Evol.">
        <title>A masculinizing supergene underlies an exaggerated male reproductive morph in a spider.</title>
        <authorList>
            <person name="Hendrickx F."/>
            <person name="De Corte Z."/>
            <person name="Sonet G."/>
            <person name="Van Belleghem S.M."/>
            <person name="Kostlbacher S."/>
            <person name="Vangestel C."/>
        </authorList>
    </citation>
    <scope>NUCLEOTIDE SEQUENCE [LARGE SCALE GENOMIC DNA]</scope>
    <source>
        <strain evidence="2">W744_W776</strain>
    </source>
</reference>
<name>A0AAV6VWM0_9ARAC</name>
<feature type="region of interest" description="Disordered" evidence="1">
    <location>
        <begin position="205"/>
        <end position="239"/>
    </location>
</feature>
<evidence type="ECO:0000313" key="2">
    <source>
        <dbReference type="EMBL" id="KAG8199871.1"/>
    </source>
</evidence>
<evidence type="ECO:0008006" key="4">
    <source>
        <dbReference type="Google" id="ProtNLM"/>
    </source>
</evidence>
<sequence length="393" mass="43574">MEMDDMDMLPMSQAFSNGSENGSKILLCASDEINGIHIGETCNGTKKISKYSEISNNVEDGKLTVLQKLPAQTSEPNKDKFMRNTPLTVKSKFSKFFKAPSFKSPFKSKFEEKENTDKECKQNSLSEKNLSKIGKMPSAKSILSASNTKGSMTLTTKLSIKTPLNKSSIGNVLIGSEKKTVKVSQDVAKQKPQTFDTPLKRMSLAKFQPPSNGKTPLGKSYSLRAKTPNTGTNIRRSSSFQTQHAENAYQLKKERSFLMESRPTHFNSRMSLAQTQPIGNKLRFETPTKLGPFLPKTSTANPTAFGTPFTSKAKFSSKELQSCNPPFGSAIRPIKVPNQNVPEVVGLKRPASTTSKSRFTSRLELPSPLPKMLNDNLSRRLFPDYSTPLKRRV</sequence>
<feature type="region of interest" description="Disordered" evidence="1">
    <location>
        <begin position="349"/>
        <end position="377"/>
    </location>
</feature>
<organism evidence="2 3">
    <name type="scientific">Oedothorax gibbosus</name>
    <dbReference type="NCBI Taxonomy" id="931172"/>
    <lineage>
        <taxon>Eukaryota</taxon>
        <taxon>Metazoa</taxon>
        <taxon>Ecdysozoa</taxon>
        <taxon>Arthropoda</taxon>
        <taxon>Chelicerata</taxon>
        <taxon>Arachnida</taxon>
        <taxon>Araneae</taxon>
        <taxon>Araneomorphae</taxon>
        <taxon>Entelegynae</taxon>
        <taxon>Araneoidea</taxon>
        <taxon>Linyphiidae</taxon>
        <taxon>Erigoninae</taxon>
        <taxon>Oedothorax</taxon>
    </lineage>
</organism>
<gene>
    <name evidence="2" type="ORF">JTE90_015862</name>
</gene>
<accession>A0AAV6VWM0</accession>
<dbReference type="EMBL" id="JAFNEN010000023">
    <property type="protein sequence ID" value="KAG8199871.1"/>
    <property type="molecule type" value="Genomic_DNA"/>
</dbReference>
<feature type="compositionally biased region" description="Polar residues" evidence="1">
    <location>
        <begin position="351"/>
        <end position="360"/>
    </location>
</feature>
<dbReference type="AlphaFoldDB" id="A0AAV6VWM0"/>
<keyword evidence="3" id="KW-1185">Reference proteome</keyword>
<dbReference type="Proteomes" id="UP000827092">
    <property type="component" value="Unassembled WGS sequence"/>
</dbReference>
<comment type="caution">
    <text evidence="2">The sequence shown here is derived from an EMBL/GenBank/DDBJ whole genome shotgun (WGS) entry which is preliminary data.</text>
</comment>
<evidence type="ECO:0000313" key="3">
    <source>
        <dbReference type="Proteomes" id="UP000827092"/>
    </source>
</evidence>